<keyword evidence="4" id="KW-0378">Hydrolase</keyword>
<feature type="domain" description="Peptidase M14" evidence="9">
    <location>
        <begin position="81"/>
        <end position="441"/>
    </location>
</feature>
<keyword evidence="5" id="KW-0862">Zinc</keyword>
<dbReference type="PROSITE" id="PS52035">
    <property type="entry name" value="PEPTIDASE_M14"/>
    <property type="match status" value="1"/>
</dbReference>
<feature type="chain" id="PRO_5041589115" description="Peptidase M14 domain-containing protein" evidence="8">
    <location>
        <begin position="21"/>
        <end position="453"/>
    </location>
</feature>
<organism evidence="10 12">
    <name type="scientific">Sarocladium strictum</name>
    <name type="common">Black bundle disease fungus</name>
    <name type="synonym">Acremonium strictum</name>
    <dbReference type="NCBI Taxonomy" id="5046"/>
    <lineage>
        <taxon>Eukaryota</taxon>
        <taxon>Fungi</taxon>
        <taxon>Dikarya</taxon>
        <taxon>Ascomycota</taxon>
        <taxon>Pezizomycotina</taxon>
        <taxon>Sordariomycetes</taxon>
        <taxon>Hypocreomycetidae</taxon>
        <taxon>Hypocreales</taxon>
        <taxon>Sarocladiaceae</taxon>
        <taxon>Sarocladium</taxon>
    </lineage>
</organism>
<evidence type="ECO:0000256" key="3">
    <source>
        <dbReference type="ARBA" id="ARBA00022670"/>
    </source>
</evidence>
<dbReference type="PANTHER" id="PTHR11705">
    <property type="entry name" value="PROTEASE FAMILY M14 CARBOXYPEPTIDASE A,B"/>
    <property type="match status" value="1"/>
</dbReference>
<comment type="similarity">
    <text evidence="2 7">Belongs to the peptidase M14 family.</text>
</comment>
<comment type="cofactor">
    <cofactor evidence="1">
        <name>Zn(2+)</name>
        <dbReference type="ChEBI" id="CHEBI:29105"/>
    </cofactor>
</comment>
<sequence>MKLTLTSALVAITVLLQAQACLLDSEIEAERDHRLHGTPIRRQQFAKRQSSRSFPIGTGDRFDGGSVVPVGLGISDRDLQSVLNPGEVQSALKGLANMYPTVQLFSPPQHTYQNASLYGAIIGRDPRVFIMSGIHARERGGPDNVIYLIADLLEAHAQGTGLVYGNKTYTNGDVQTALSVGIVVLPLVNPDGVAHDQATHSCWRKNRNPKSAAENSEVSIGIDLNRNFDFLWDYEKAFTPLAELSSAASDDPHSEIFHGLSPASEPETKAIMWTVDQFNGLSWFLDLHSFGGDVLYSWGDDNAQHTKPYENFANASYDGTRGFLGDDPAEASFKEYMEPEDWDAELSVAQRMVKSMDDAGSVQYTPLESVLLYPTSGASTDYMRGMYYRGQCGAKKLKSLTMEFGRPSGDAAGCPFYPTREEYHDSMRSVDTGLMELLLNAAGPAGEPVWKTC</sequence>
<evidence type="ECO:0000259" key="9">
    <source>
        <dbReference type="PROSITE" id="PS52035"/>
    </source>
</evidence>
<dbReference type="Gene3D" id="3.40.630.10">
    <property type="entry name" value="Zn peptidases"/>
    <property type="match status" value="1"/>
</dbReference>
<name>A0AA39G8K2_SARSR</name>
<dbReference type="EMBL" id="JAPDFR010000010">
    <property type="protein sequence ID" value="KAK0382675.1"/>
    <property type="molecule type" value="Genomic_DNA"/>
</dbReference>
<dbReference type="GO" id="GO:0008270">
    <property type="term" value="F:zinc ion binding"/>
    <property type="evidence" value="ECO:0007669"/>
    <property type="project" value="InterPro"/>
</dbReference>
<proteinExistence type="inferred from homology"/>
<dbReference type="GO" id="GO:0006508">
    <property type="term" value="P:proteolysis"/>
    <property type="evidence" value="ECO:0007669"/>
    <property type="project" value="UniProtKB-KW"/>
</dbReference>
<dbReference type="PANTHER" id="PTHR11705:SF143">
    <property type="entry name" value="SLL0236 PROTEIN"/>
    <property type="match status" value="1"/>
</dbReference>
<comment type="caution">
    <text evidence="10">The sequence shown here is derived from an EMBL/GenBank/DDBJ whole genome shotgun (WGS) entry which is preliminary data.</text>
</comment>
<feature type="active site" description="Proton donor/acceptor" evidence="7">
    <location>
        <position position="403"/>
    </location>
</feature>
<evidence type="ECO:0000256" key="6">
    <source>
        <dbReference type="ARBA" id="ARBA00023049"/>
    </source>
</evidence>
<keyword evidence="6" id="KW-0482">Metalloprotease</keyword>
<dbReference type="GO" id="GO:0004181">
    <property type="term" value="F:metallocarboxypeptidase activity"/>
    <property type="evidence" value="ECO:0007669"/>
    <property type="project" value="InterPro"/>
</dbReference>
<dbReference type="SMART" id="SM00631">
    <property type="entry name" value="Zn_pept"/>
    <property type="match status" value="1"/>
</dbReference>
<keyword evidence="3" id="KW-0645">Protease</keyword>
<dbReference type="SUPFAM" id="SSF53187">
    <property type="entry name" value="Zn-dependent exopeptidases"/>
    <property type="match status" value="1"/>
</dbReference>
<dbReference type="EMBL" id="JAPDFR010000006">
    <property type="protein sequence ID" value="KAK0385504.1"/>
    <property type="molecule type" value="Genomic_DNA"/>
</dbReference>
<evidence type="ECO:0000256" key="7">
    <source>
        <dbReference type="PROSITE-ProRule" id="PRU01379"/>
    </source>
</evidence>
<evidence type="ECO:0000256" key="8">
    <source>
        <dbReference type="SAM" id="SignalP"/>
    </source>
</evidence>
<evidence type="ECO:0000256" key="1">
    <source>
        <dbReference type="ARBA" id="ARBA00001947"/>
    </source>
</evidence>
<keyword evidence="8" id="KW-0732">Signal</keyword>
<dbReference type="InterPro" id="IPR000834">
    <property type="entry name" value="Peptidase_M14"/>
</dbReference>
<dbReference type="Pfam" id="PF00246">
    <property type="entry name" value="Peptidase_M14"/>
    <property type="match status" value="1"/>
</dbReference>
<gene>
    <name evidence="11" type="ORF">NLU13_6684</name>
    <name evidence="10" type="ORF">NLU13_9771</name>
</gene>
<evidence type="ECO:0000313" key="11">
    <source>
        <dbReference type="EMBL" id="KAK0385504.1"/>
    </source>
</evidence>
<dbReference type="Proteomes" id="UP001175261">
    <property type="component" value="Unassembled WGS sequence"/>
</dbReference>
<evidence type="ECO:0000256" key="2">
    <source>
        <dbReference type="ARBA" id="ARBA00005988"/>
    </source>
</evidence>
<evidence type="ECO:0000313" key="12">
    <source>
        <dbReference type="Proteomes" id="UP001175261"/>
    </source>
</evidence>
<reference evidence="10" key="1">
    <citation type="submission" date="2022-10" db="EMBL/GenBank/DDBJ databases">
        <title>Determination and structural analysis of whole genome sequence of Sarocladium strictum F4-1.</title>
        <authorList>
            <person name="Hu L."/>
            <person name="Jiang Y."/>
        </authorList>
    </citation>
    <scope>NUCLEOTIDE SEQUENCE</scope>
    <source>
        <strain evidence="10">F4-1</strain>
    </source>
</reference>
<feature type="signal peptide" evidence="8">
    <location>
        <begin position="1"/>
        <end position="20"/>
    </location>
</feature>
<keyword evidence="12" id="KW-1185">Reference proteome</keyword>
<evidence type="ECO:0000256" key="4">
    <source>
        <dbReference type="ARBA" id="ARBA00022801"/>
    </source>
</evidence>
<evidence type="ECO:0000256" key="5">
    <source>
        <dbReference type="ARBA" id="ARBA00022833"/>
    </source>
</evidence>
<protein>
    <recommendedName>
        <fullName evidence="9">Peptidase M14 domain-containing protein</fullName>
    </recommendedName>
</protein>
<evidence type="ECO:0000313" key="10">
    <source>
        <dbReference type="EMBL" id="KAK0382675.1"/>
    </source>
</evidence>
<dbReference type="AlphaFoldDB" id="A0AA39G8K2"/>
<accession>A0AA39G8K2</accession>